<dbReference type="Gene3D" id="1.20.5.170">
    <property type="match status" value="1"/>
</dbReference>
<feature type="region of interest" description="Disordered" evidence="1">
    <location>
        <begin position="195"/>
        <end position="225"/>
    </location>
</feature>
<accession>A0A9W7AEU9</accession>
<proteinExistence type="predicted"/>
<dbReference type="Proteomes" id="UP001162640">
    <property type="component" value="Unassembled WGS sequence"/>
</dbReference>
<feature type="compositionally biased region" description="Basic and acidic residues" evidence="1">
    <location>
        <begin position="251"/>
        <end position="299"/>
    </location>
</feature>
<evidence type="ECO:0000256" key="1">
    <source>
        <dbReference type="SAM" id="MobiDB-lite"/>
    </source>
</evidence>
<gene>
    <name evidence="2" type="ORF">TL16_g04588</name>
</gene>
<evidence type="ECO:0000313" key="2">
    <source>
        <dbReference type="EMBL" id="GMH67074.1"/>
    </source>
</evidence>
<organism evidence="2 3">
    <name type="scientific">Triparma laevis f. inornata</name>
    <dbReference type="NCBI Taxonomy" id="1714386"/>
    <lineage>
        <taxon>Eukaryota</taxon>
        <taxon>Sar</taxon>
        <taxon>Stramenopiles</taxon>
        <taxon>Ochrophyta</taxon>
        <taxon>Bolidophyceae</taxon>
        <taxon>Parmales</taxon>
        <taxon>Triparmaceae</taxon>
        <taxon>Triparma</taxon>
    </lineage>
</organism>
<feature type="compositionally biased region" description="Basic and acidic residues" evidence="1">
    <location>
        <begin position="195"/>
        <end position="220"/>
    </location>
</feature>
<dbReference type="EMBL" id="BLQM01000127">
    <property type="protein sequence ID" value="GMH67074.1"/>
    <property type="molecule type" value="Genomic_DNA"/>
</dbReference>
<dbReference type="AlphaFoldDB" id="A0A9W7AEU9"/>
<feature type="region of interest" description="Disordered" evidence="1">
    <location>
        <begin position="241"/>
        <end position="299"/>
    </location>
</feature>
<protein>
    <submittedName>
        <fullName evidence="2">Uncharacterized protein</fullName>
    </submittedName>
</protein>
<name>A0A9W7AEU9_9STRA</name>
<reference evidence="3" key="1">
    <citation type="journal article" date="2023" name="Commun. Biol.">
        <title>Genome analysis of Parmales, the sister group of diatoms, reveals the evolutionary specialization of diatoms from phago-mixotrophs to photoautotrophs.</title>
        <authorList>
            <person name="Ban H."/>
            <person name="Sato S."/>
            <person name="Yoshikawa S."/>
            <person name="Yamada K."/>
            <person name="Nakamura Y."/>
            <person name="Ichinomiya M."/>
            <person name="Sato N."/>
            <person name="Blanc-Mathieu R."/>
            <person name="Endo H."/>
            <person name="Kuwata A."/>
            <person name="Ogata H."/>
        </authorList>
    </citation>
    <scope>NUCLEOTIDE SEQUENCE [LARGE SCALE GENOMIC DNA]</scope>
</reference>
<evidence type="ECO:0000313" key="3">
    <source>
        <dbReference type="Proteomes" id="UP001162640"/>
    </source>
</evidence>
<sequence length="394" mass="44697">MREVGDAVGALAIALSDSPAAAAVRLEELCADADGLIAEGEEGKPIDSSAEEIQELRSELLSTKLHLQSTQSDVQTRDSLLLKARKAIENLRTDLQISRTTSDTDRTQTDKLKREVEGLNTVVKDWEGKWSGCSCTLKNLEEESKNARGEVTRLNVVLKSKEEDFKETKMKGDRMMLEGEVKDKEIERLRGEVVEERQKRKSGERGVEEKDKARNEEVRNLKSQASKEILQARESIIESEKSVSTLQSKLTSKEEEVKSKDREVERVKKELESKNREVDGLREDLRSKQGDNRSLKDQLKYENEKVSRLAADSSHATELEAEVNKVRYEYEALLKRFQDLHGLHNRDDEGIKLLKGELEKERGDRAESDGRVRVLLGEWEVRNGLARTKPAARS</sequence>
<comment type="caution">
    <text evidence="2">The sequence shown here is derived from an EMBL/GenBank/DDBJ whole genome shotgun (WGS) entry which is preliminary data.</text>
</comment>